<name>K9XYY1_STAC7</name>
<dbReference type="OrthoDB" id="583110at2"/>
<evidence type="ECO:0000313" key="2">
    <source>
        <dbReference type="EMBL" id="AFZ36882.1"/>
    </source>
</evidence>
<dbReference type="EMBL" id="CP003653">
    <property type="protein sequence ID" value="AFZ36882.1"/>
    <property type="molecule type" value="Genomic_DNA"/>
</dbReference>
<dbReference type="Proteomes" id="UP000010473">
    <property type="component" value="Chromosome"/>
</dbReference>
<dbReference type="KEGG" id="scs:Sta7437_3376"/>
<feature type="compositionally biased region" description="Low complexity" evidence="1">
    <location>
        <begin position="98"/>
        <end position="108"/>
    </location>
</feature>
<dbReference type="RefSeq" id="WP_015194544.1">
    <property type="nucleotide sequence ID" value="NC_019748.1"/>
</dbReference>
<accession>K9XYY1</accession>
<proteinExistence type="predicted"/>
<reference evidence="3" key="1">
    <citation type="journal article" date="2013" name="Proc. Natl. Acad. Sci. U.S.A.">
        <title>Improving the coverage of the cyanobacterial phylum using diversity-driven genome sequencing.</title>
        <authorList>
            <person name="Shih P.M."/>
            <person name="Wu D."/>
            <person name="Latifi A."/>
            <person name="Axen S.D."/>
            <person name="Fewer D.P."/>
            <person name="Talla E."/>
            <person name="Calteau A."/>
            <person name="Cai F."/>
            <person name="Tandeau de Marsac N."/>
            <person name="Rippka R."/>
            <person name="Herdman M."/>
            <person name="Sivonen K."/>
            <person name="Coursin T."/>
            <person name="Laurent T."/>
            <person name="Goodwin L."/>
            <person name="Nolan M."/>
            <person name="Davenport K.W."/>
            <person name="Han C.S."/>
            <person name="Rubin E.M."/>
            <person name="Eisen J.A."/>
            <person name="Woyke T."/>
            <person name="Gugger M."/>
            <person name="Kerfeld C.A."/>
        </authorList>
    </citation>
    <scope>NUCLEOTIDE SEQUENCE [LARGE SCALE GENOMIC DNA]</scope>
    <source>
        <strain evidence="3">ATCC 29371 / PCC 7437</strain>
    </source>
</reference>
<feature type="compositionally biased region" description="Basic and acidic residues" evidence="1">
    <location>
        <begin position="63"/>
        <end position="75"/>
    </location>
</feature>
<keyword evidence="3" id="KW-1185">Reference proteome</keyword>
<evidence type="ECO:0000256" key="1">
    <source>
        <dbReference type="SAM" id="MobiDB-lite"/>
    </source>
</evidence>
<dbReference type="HOGENOM" id="CLU_2195310_0_0_3"/>
<feature type="region of interest" description="Disordered" evidence="1">
    <location>
        <begin position="58"/>
        <end position="108"/>
    </location>
</feature>
<evidence type="ECO:0000313" key="3">
    <source>
        <dbReference type="Proteomes" id="UP000010473"/>
    </source>
</evidence>
<sequence length="108" mass="12042">MSLLSKINFRRILVVFLVQITLFLGLALGSGNNNQAFAEVINRKAAEAQVNDQIDEAQYESAKASRREEQAKRSEQAAQDTENETIAEKLNLEELNPENDANPLPSLK</sequence>
<organism evidence="2 3">
    <name type="scientific">Stanieria cyanosphaera (strain ATCC 29371 / PCC 7437)</name>
    <dbReference type="NCBI Taxonomy" id="111780"/>
    <lineage>
        <taxon>Bacteria</taxon>
        <taxon>Bacillati</taxon>
        <taxon>Cyanobacteriota</taxon>
        <taxon>Cyanophyceae</taxon>
        <taxon>Pleurocapsales</taxon>
        <taxon>Dermocarpellaceae</taxon>
        <taxon>Stanieria</taxon>
    </lineage>
</organism>
<dbReference type="eggNOG" id="ENOG5032GUW">
    <property type="taxonomic scope" value="Bacteria"/>
</dbReference>
<dbReference type="AlphaFoldDB" id="K9XYY1"/>
<protein>
    <submittedName>
        <fullName evidence="2">Uncharacterized protein</fullName>
    </submittedName>
</protein>
<gene>
    <name evidence="2" type="ordered locus">Sta7437_3376</name>
</gene>